<dbReference type="AlphaFoldDB" id="A0A368XYU2"/>
<name>A0A368XYU2_9BACI</name>
<sequence>MLNRRIIVFVFLFFAFLFTDLIFGDGIQLLNALASAVIFIIAAELVMYIFNGSKRQKDSYYEE</sequence>
<keyword evidence="3" id="KW-1185">Reference proteome</keyword>
<dbReference type="EMBL" id="QPJJ01000004">
    <property type="protein sequence ID" value="RCW73260.1"/>
    <property type="molecule type" value="Genomic_DNA"/>
</dbReference>
<accession>A0A368XYU2</accession>
<gene>
    <name evidence="2" type="ORF">DFR57_104258</name>
</gene>
<feature type="transmembrane region" description="Helical" evidence="1">
    <location>
        <begin position="7"/>
        <end position="23"/>
    </location>
</feature>
<keyword evidence="1" id="KW-0472">Membrane</keyword>
<evidence type="ECO:0000313" key="2">
    <source>
        <dbReference type="EMBL" id="RCW73260.1"/>
    </source>
</evidence>
<dbReference type="RefSeq" id="WP_114352348.1">
    <property type="nucleotide sequence ID" value="NZ_QPJJ01000004.1"/>
</dbReference>
<proteinExistence type="predicted"/>
<protein>
    <submittedName>
        <fullName evidence="2">Uncharacterized protein</fullName>
    </submittedName>
</protein>
<dbReference type="Proteomes" id="UP000252585">
    <property type="component" value="Unassembled WGS sequence"/>
</dbReference>
<evidence type="ECO:0000313" key="3">
    <source>
        <dbReference type="Proteomes" id="UP000252585"/>
    </source>
</evidence>
<keyword evidence="1" id="KW-0812">Transmembrane</keyword>
<evidence type="ECO:0000256" key="1">
    <source>
        <dbReference type="SAM" id="Phobius"/>
    </source>
</evidence>
<organism evidence="2 3">
    <name type="scientific">Saliterribacillus persicus</name>
    <dbReference type="NCBI Taxonomy" id="930114"/>
    <lineage>
        <taxon>Bacteria</taxon>
        <taxon>Bacillati</taxon>
        <taxon>Bacillota</taxon>
        <taxon>Bacilli</taxon>
        <taxon>Bacillales</taxon>
        <taxon>Bacillaceae</taxon>
        <taxon>Saliterribacillus</taxon>
    </lineage>
</organism>
<feature type="transmembrane region" description="Helical" evidence="1">
    <location>
        <begin position="29"/>
        <end position="50"/>
    </location>
</feature>
<comment type="caution">
    <text evidence="2">The sequence shown here is derived from an EMBL/GenBank/DDBJ whole genome shotgun (WGS) entry which is preliminary data.</text>
</comment>
<reference evidence="2 3" key="1">
    <citation type="submission" date="2018-07" db="EMBL/GenBank/DDBJ databases">
        <title>Genomic Encyclopedia of Type Strains, Phase IV (KMG-IV): sequencing the most valuable type-strain genomes for metagenomic binning, comparative biology and taxonomic classification.</title>
        <authorList>
            <person name="Goeker M."/>
        </authorList>
    </citation>
    <scope>NUCLEOTIDE SEQUENCE [LARGE SCALE GENOMIC DNA]</scope>
    <source>
        <strain evidence="2 3">DSM 27696</strain>
    </source>
</reference>
<keyword evidence="1" id="KW-1133">Transmembrane helix</keyword>